<dbReference type="OrthoDB" id="10385921at2759"/>
<feature type="domain" description="F-box" evidence="1">
    <location>
        <begin position="20"/>
        <end position="57"/>
    </location>
</feature>
<organism evidence="2 3">
    <name type="scientific">Naegleria fowleri</name>
    <name type="common">Brain eating amoeba</name>
    <dbReference type="NCBI Taxonomy" id="5763"/>
    <lineage>
        <taxon>Eukaryota</taxon>
        <taxon>Discoba</taxon>
        <taxon>Heterolobosea</taxon>
        <taxon>Tetramitia</taxon>
        <taxon>Eutetramitia</taxon>
        <taxon>Vahlkampfiidae</taxon>
        <taxon>Naegleria</taxon>
    </lineage>
</organism>
<proteinExistence type="predicted"/>
<dbReference type="InterPro" id="IPR036047">
    <property type="entry name" value="F-box-like_dom_sf"/>
</dbReference>
<name>A0A6A5BYR2_NAEFO</name>
<evidence type="ECO:0000313" key="3">
    <source>
        <dbReference type="Proteomes" id="UP000444721"/>
    </source>
</evidence>
<dbReference type="EMBL" id="VFQX01000029">
    <property type="protein sequence ID" value="KAF0978710.1"/>
    <property type="molecule type" value="Genomic_DNA"/>
</dbReference>
<dbReference type="InterPro" id="IPR001810">
    <property type="entry name" value="F-box_dom"/>
</dbReference>
<dbReference type="RefSeq" id="XP_044563423.1">
    <property type="nucleotide sequence ID" value="XM_044705735.1"/>
</dbReference>
<dbReference type="GeneID" id="68109748"/>
<evidence type="ECO:0000259" key="1">
    <source>
        <dbReference type="Pfam" id="PF12937"/>
    </source>
</evidence>
<dbReference type="OMA" id="ICHYLMA"/>
<accession>A0A6A5BYR2</accession>
<dbReference type="Gene3D" id="1.20.1280.50">
    <property type="match status" value="1"/>
</dbReference>
<keyword evidence="3" id="KW-1185">Reference proteome</keyword>
<dbReference type="CDD" id="cd09917">
    <property type="entry name" value="F-box_SF"/>
    <property type="match status" value="1"/>
</dbReference>
<gene>
    <name evidence="2" type="ORF">FDP41_002530</name>
</gene>
<protein>
    <recommendedName>
        <fullName evidence="1">F-box domain-containing protein</fullName>
    </recommendedName>
</protein>
<dbReference type="Proteomes" id="UP000444721">
    <property type="component" value="Unassembled WGS sequence"/>
</dbReference>
<dbReference type="Pfam" id="PF12937">
    <property type="entry name" value="F-box-like"/>
    <property type="match status" value="1"/>
</dbReference>
<evidence type="ECO:0000313" key="2">
    <source>
        <dbReference type="EMBL" id="KAF0978710.1"/>
    </source>
</evidence>
<dbReference type="VEuPathDB" id="AmoebaDB:NF0074900"/>
<reference evidence="2 3" key="1">
    <citation type="journal article" date="2019" name="Sci. Rep.">
        <title>Nanopore sequencing improves the draft genome of the human pathogenic amoeba Naegleria fowleri.</title>
        <authorList>
            <person name="Liechti N."/>
            <person name="Schurch N."/>
            <person name="Bruggmann R."/>
            <person name="Wittwer M."/>
        </authorList>
    </citation>
    <scope>NUCLEOTIDE SEQUENCE [LARGE SCALE GENOMIC DNA]</scope>
    <source>
        <strain evidence="2 3">ATCC 30894</strain>
    </source>
</reference>
<dbReference type="VEuPathDB" id="AmoebaDB:NfTy_041030"/>
<sequence>MKTQVRELWRSTLNNNPYMLLLIFSNLDARTLFKSCSLVCREWYQLFFDPSLDHESFRKSLLKIVYLNDMSQKMQLKHQWNHSYSQETYSHFDDIKSILLKNNEQSLTAFSQLLIKTEKKKKKPSSRKYLTINSVCELIPMIRHPERALKLSTENSELLRKHREDAKLPSFPLTHWKFKLKEDCGFSICHYLMAHTFSVLDTKLCLDITCTLTQKSLLSTPISVASSKSSIIVLKIEMTYHPQFQKQYKKKFNIDGKRECYIYSVYLLYQSDRIFYLKKYLICDYLSGNVDYLEDVSNFLKPMKLHNHIYGDKTQFSFHIGEWDSHTFDIVLFIDHVFQIVYVCVENMCLCGFTSIVHKKVDPLYAPLQVIPFETFSVSSRPLVDAIAFNFTKAFQQEGVTLANPEKYSDFVVLEIKMACHEMVDGLEGHLYAEKFYTVIAKKVNNNNNTICKEHDTSSPYSILWKRFSQFLIYKEQTFKRWYDHGECEVCAKFIDQGRLLQFKGDHTEALFNYYGYYDEAPIFKFVSHSWNIESISYSPCLFPSQEERTSMLILPKHLILESSSNMEDFCRPSFDRAMYKTTQMEVLTFDANCKCALRLNEVYQRYELVFY</sequence>
<dbReference type="AlphaFoldDB" id="A0A6A5BYR2"/>
<dbReference type="VEuPathDB" id="AmoebaDB:FDP41_002530"/>
<comment type="caution">
    <text evidence="2">The sequence shown here is derived from an EMBL/GenBank/DDBJ whole genome shotgun (WGS) entry which is preliminary data.</text>
</comment>
<dbReference type="SUPFAM" id="SSF81383">
    <property type="entry name" value="F-box domain"/>
    <property type="match status" value="1"/>
</dbReference>